<evidence type="ECO:0000313" key="11">
    <source>
        <dbReference type="Proteomes" id="UP000803884"/>
    </source>
</evidence>
<keyword evidence="3" id="KW-0805">Transcription regulation</keyword>
<dbReference type="GO" id="GO:0016251">
    <property type="term" value="F:RNA polymerase II general transcription initiation factor activity"/>
    <property type="evidence" value="ECO:0007669"/>
    <property type="project" value="InterPro"/>
</dbReference>
<dbReference type="FunFam" id="1.25.40.770:FF:000001">
    <property type="entry name" value="Transcription initiation factor TFIID subunit 6"/>
    <property type="match status" value="1"/>
</dbReference>
<dbReference type="PANTHER" id="PTHR10221">
    <property type="entry name" value="TRANSCRIPTION INITIATION FACTOR TFIID SUBUNIT 6"/>
    <property type="match status" value="1"/>
</dbReference>
<feature type="compositionally biased region" description="Polar residues" evidence="8">
    <location>
        <begin position="135"/>
        <end position="145"/>
    </location>
</feature>
<dbReference type="InterPro" id="IPR046344">
    <property type="entry name" value="TAF6_C_sf"/>
</dbReference>
<dbReference type="GO" id="GO:0046695">
    <property type="term" value="C:SLIK (SAGA-like) complex"/>
    <property type="evidence" value="ECO:0007669"/>
    <property type="project" value="InterPro"/>
</dbReference>
<evidence type="ECO:0000256" key="2">
    <source>
        <dbReference type="ARBA" id="ARBA00007688"/>
    </source>
</evidence>
<dbReference type="CDD" id="cd08050">
    <property type="entry name" value="TAF6C"/>
    <property type="match status" value="1"/>
</dbReference>
<keyword evidence="4" id="KW-0804">Transcription</keyword>
<dbReference type="CDD" id="cd22931">
    <property type="entry name" value="HFD_TAF6"/>
    <property type="match status" value="1"/>
</dbReference>
<dbReference type="GO" id="GO:0003713">
    <property type="term" value="F:transcription coactivator activity"/>
    <property type="evidence" value="ECO:0007669"/>
    <property type="project" value="TreeGrafter"/>
</dbReference>
<dbReference type="InterPro" id="IPR009072">
    <property type="entry name" value="Histone-fold"/>
</dbReference>
<dbReference type="Pfam" id="PF02969">
    <property type="entry name" value="TAF"/>
    <property type="match status" value="1"/>
</dbReference>
<dbReference type="EMBL" id="JAAQHG020000028">
    <property type="protein sequence ID" value="KAL1584121.1"/>
    <property type="molecule type" value="Genomic_DNA"/>
</dbReference>
<dbReference type="Gene3D" id="1.25.40.770">
    <property type="entry name" value="TAF6, C-terminal HEAT repeat domain"/>
    <property type="match status" value="1"/>
</dbReference>
<proteinExistence type="inferred from homology"/>
<evidence type="ECO:0000256" key="8">
    <source>
        <dbReference type="SAM" id="MobiDB-lite"/>
    </source>
</evidence>
<dbReference type="GO" id="GO:0000124">
    <property type="term" value="C:SAGA complex"/>
    <property type="evidence" value="ECO:0007669"/>
    <property type="project" value="InterPro"/>
</dbReference>
<evidence type="ECO:0000256" key="6">
    <source>
        <dbReference type="ARBA" id="ARBA00076308"/>
    </source>
</evidence>
<dbReference type="Gene3D" id="1.10.20.10">
    <property type="entry name" value="Histone, subunit A"/>
    <property type="match status" value="1"/>
</dbReference>
<dbReference type="GO" id="GO:0051123">
    <property type="term" value="P:RNA polymerase II preinitiation complex assembly"/>
    <property type="evidence" value="ECO:0007669"/>
    <property type="project" value="TreeGrafter"/>
</dbReference>
<dbReference type="InterPro" id="IPR016024">
    <property type="entry name" value="ARM-type_fold"/>
</dbReference>
<name>A0AB34KJJ9_9PEZI</name>
<comment type="subcellular location">
    <subcellularLocation>
        <location evidence="1">Nucleus</location>
    </subcellularLocation>
</comment>
<evidence type="ECO:0000256" key="1">
    <source>
        <dbReference type="ARBA" id="ARBA00004123"/>
    </source>
</evidence>
<dbReference type="RefSeq" id="XP_069227227.1">
    <property type="nucleotide sequence ID" value="XM_069375919.1"/>
</dbReference>
<dbReference type="SUPFAM" id="SSF47113">
    <property type="entry name" value="Histone-fold"/>
    <property type="match status" value="1"/>
</dbReference>
<dbReference type="InterPro" id="IPR037796">
    <property type="entry name" value="TAF6"/>
</dbReference>
<feature type="domain" description="TATA box binding protein associated factor (TAF) histone-like fold" evidence="9">
    <location>
        <begin position="2"/>
        <end position="66"/>
    </location>
</feature>
<dbReference type="GO" id="GO:0046982">
    <property type="term" value="F:protein heterodimerization activity"/>
    <property type="evidence" value="ECO:0007669"/>
    <property type="project" value="InterPro"/>
</dbReference>
<dbReference type="GeneID" id="96008757"/>
<evidence type="ECO:0000256" key="3">
    <source>
        <dbReference type="ARBA" id="ARBA00023015"/>
    </source>
</evidence>
<dbReference type="InterPro" id="IPR004823">
    <property type="entry name" value="TAF_TATA-bd_Histone-like_dom"/>
</dbReference>
<comment type="caution">
    <text evidence="10">The sequence shown here is derived from an EMBL/GenBank/DDBJ whole genome shotgun (WGS) entry which is preliminary data.</text>
</comment>
<dbReference type="GO" id="GO:0005669">
    <property type="term" value="C:transcription factor TFIID complex"/>
    <property type="evidence" value="ECO:0007669"/>
    <property type="project" value="InterPro"/>
</dbReference>
<dbReference type="PANTHER" id="PTHR10221:SF9">
    <property type="entry name" value="TRANSCRIPTION INITIATION FACTOR TFIID SUBUNIT 6"/>
    <property type="match status" value="1"/>
</dbReference>
<dbReference type="InterPro" id="IPR011442">
    <property type="entry name" value="TAF6_C"/>
</dbReference>
<dbReference type="FunFam" id="1.10.20.10:FF:000033">
    <property type="entry name" value="Transcription initiation factor TFIID complex subunit"/>
    <property type="match status" value="1"/>
</dbReference>
<comment type="similarity">
    <text evidence="2">Belongs to the TAF6 family.</text>
</comment>
<accession>A0AB34KJJ9</accession>
<dbReference type="Proteomes" id="UP000803884">
    <property type="component" value="Unassembled WGS sequence"/>
</dbReference>
<evidence type="ECO:0000259" key="9">
    <source>
        <dbReference type="SMART" id="SM00803"/>
    </source>
</evidence>
<dbReference type="AlphaFoldDB" id="A0AB34KJJ9"/>
<organism evidence="10 11">
    <name type="scientific">Cladosporium halotolerans</name>
    <dbReference type="NCBI Taxonomy" id="1052096"/>
    <lineage>
        <taxon>Eukaryota</taxon>
        <taxon>Fungi</taxon>
        <taxon>Dikarya</taxon>
        <taxon>Ascomycota</taxon>
        <taxon>Pezizomycotina</taxon>
        <taxon>Dothideomycetes</taxon>
        <taxon>Dothideomycetidae</taxon>
        <taxon>Cladosporiales</taxon>
        <taxon>Cladosporiaceae</taxon>
        <taxon>Cladosporium</taxon>
    </lineage>
</organism>
<dbReference type="SUPFAM" id="SSF48371">
    <property type="entry name" value="ARM repeat"/>
    <property type="match status" value="1"/>
</dbReference>
<feature type="region of interest" description="Disordered" evidence="8">
    <location>
        <begin position="134"/>
        <end position="164"/>
    </location>
</feature>
<evidence type="ECO:0000313" key="10">
    <source>
        <dbReference type="EMBL" id="KAL1584121.1"/>
    </source>
</evidence>
<dbReference type="SMART" id="SM00803">
    <property type="entry name" value="TAF"/>
    <property type="match status" value="1"/>
</dbReference>
<keyword evidence="5" id="KW-0539">Nucleus</keyword>
<reference evidence="10 11" key="1">
    <citation type="journal article" date="2020" name="Microbiol. Resour. Announc.">
        <title>Draft Genome Sequence of a Cladosporium Species Isolated from the Mesophotic Ascidian Didemnum maculosum.</title>
        <authorList>
            <person name="Gioti A."/>
            <person name="Siaperas R."/>
            <person name="Nikolaivits E."/>
            <person name="Le Goff G."/>
            <person name="Ouazzani J."/>
            <person name="Kotoulas G."/>
            <person name="Topakas E."/>
        </authorList>
    </citation>
    <scope>NUCLEOTIDE SEQUENCE [LARGE SCALE GENOMIC DNA]</scope>
    <source>
        <strain evidence="10 11">TM138-S3</strain>
    </source>
</reference>
<evidence type="ECO:0000256" key="5">
    <source>
        <dbReference type="ARBA" id="ARBA00023242"/>
    </source>
</evidence>
<sequence length="453" mass="49305">MSVWNQENIVDVAESVGIVSLNKDVQEHLARDVEYRLSQVLEESLKFMRHGKRTTLTTQDISQALRLLDVEPLYGYESTRPLKFGEASIGPGQPLFYVEDEEVDFEKLINAPLPKIPREMSFTAHWLAVEGVQPSIPQNPTQADQRNQELLPKGPGGGGNQTLAAASGADNVAVKPLVKHVLSRELQIYFDRICAAIMSDSNDEYRSTAFQSLRTDPGIHQLVPYFVQFVADKVTHGLKSLPTLTQSLSLIAALIDNPSLYLAPYIPALVPSVLTCLIGKHLGTPSADGGPTTHFALRDYAASLLSSIARKHGATSSTLKPRIARSCLKHFLDAHKPFGTHYGAVLGLTLIADADGVRALILPNLKAYDAVLAEGLRDDNRREQAEFVVKALMRALEVLAREPRAGGRQNGFPEGEALKERLGEVVGEALAEKIVGEEREGVVAAVLDGETGV</sequence>
<keyword evidence="11" id="KW-1185">Reference proteome</keyword>
<dbReference type="GO" id="GO:0006325">
    <property type="term" value="P:chromatin organization"/>
    <property type="evidence" value="ECO:0007669"/>
    <property type="project" value="UniProtKB-ARBA"/>
</dbReference>
<dbReference type="Pfam" id="PF07571">
    <property type="entry name" value="TAF6_C"/>
    <property type="match status" value="1"/>
</dbReference>
<evidence type="ECO:0000256" key="7">
    <source>
        <dbReference type="ARBA" id="ARBA00093655"/>
    </source>
</evidence>
<gene>
    <name evidence="10" type="ORF">WHR41_07314</name>
</gene>
<protein>
    <recommendedName>
        <fullName evidence="6">TBP-associated factor 6</fullName>
    </recommendedName>
    <alternativeName>
        <fullName evidence="7">Transcription initiation factor TFIID subunit 6</fullName>
    </alternativeName>
</protein>
<evidence type="ECO:0000256" key="4">
    <source>
        <dbReference type="ARBA" id="ARBA00023163"/>
    </source>
</evidence>